<dbReference type="InterPro" id="IPR044717">
    <property type="entry name" value="NIC1"/>
</dbReference>
<dbReference type="PANTHER" id="PTHR47297:SF2">
    <property type="entry name" value="OS02G0606800 PROTEIN"/>
    <property type="match status" value="1"/>
</dbReference>
<dbReference type="EMBL" id="LR215039">
    <property type="protein sequence ID" value="VEU76028.1"/>
    <property type="molecule type" value="Genomic_DNA"/>
</dbReference>
<dbReference type="InterPro" id="IPR000868">
    <property type="entry name" value="Isochorismatase-like_dom"/>
</dbReference>
<feature type="domain" description="Isochorismatase-like" evidence="1">
    <location>
        <begin position="5"/>
        <end position="183"/>
    </location>
</feature>
<organism evidence="2 3">
    <name type="scientific">Mycoplasmopsis columboralis</name>
    <dbReference type="NCBI Taxonomy" id="171282"/>
    <lineage>
        <taxon>Bacteria</taxon>
        <taxon>Bacillati</taxon>
        <taxon>Mycoplasmatota</taxon>
        <taxon>Mycoplasmoidales</taxon>
        <taxon>Metamycoplasmataceae</taxon>
        <taxon>Mycoplasmopsis</taxon>
    </lineage>
</organism>
<accession>A0A449B684</accession>
<dbReference type="SUPFAM" id="SSF52499">
    <property type="entry name" value="Isochorismatase-like hydrolases"/>
    <property type="match status" value="1"/>
</dbReference>
<dbReference type="RefSeq" id="WP_036434614.1">
    <property type="nucleotide sequence ID" value="NZ_LR215039.1"/>
</dbReference>
<name>A0A449B684_9BACT</name>
<dbReference type="PANTHER" id="PTHR47297">
    <property type="match status" value="1"/>
</dbReference>
<dbReference type="AlphaFoldDB" id="A0A449B684"/>
<reference evidence="2 3" key="1">
    <citation type="submission" date="2019-01" db="EMBL/GenBank/DDBJ databases">
        <authorList>
            <consortium name="Pathogen Informatics"/>
        </authorList>
    </citation>
    <scope>NUCLEOTIDE SEQUENCE [LARGE SCALE GENOMIC DNA]</scope>
    <source>
        <strain evidence="2 3">NCTC10179</strain>
    </source>
</reference>
<evidence type="ECO:0000313" key="2">
    <source>
        <dbReference type="EMBL" id="VEU76028.1"/>
    </source>
</evidence>
<dbReference type="GO" id="GO:0019365">
    <property type="term" value="P:pyridine nucleotide salvage"/>
    <property type="evidence" value="ECO:0007669"/>
    <property type="project" value="InterPro"/>
</dbReference>
<evidence type="ECO:0000313" key="3">
    <source>
        <dbReference type="Proteomes" id="UP000289497"/>
    </source>
</evidence>
<proteinExistence type="predicted"/>
<dbReference type="GO" id="GO:0008936">
    <property type="term" value="F:nicotinamidase activity"/>
    <property type="evidence" value="ECO:0007669"/>
    <property type="project" value="InterPro"/>
</dbReference>
<protein>
    <submittedName>
        <fullName evidence="2">Amidase from nicotinamidase family</fullName>
    </submittedName>
</protein>
<gene>
    <name evidence="2" type="ORF">NCTC10179_00190</name>
</gene>
<evidence type="ECO:0000259" key="1">
    <source>
        <dbReference type="Pfam" id="PF00857"/>
    </source>
</evidence>
<dbReference type="KEGG" id="mcou:NCTC10179_00190"/>
<dbReference type="Gene3D" id="3.40.50.850">
    <property type="entry name" value="Isochorismatase-like"/>
    <property type="match status" value="1"/>
</dbReference>
<dbReference type="InterPro" id="IPR036380">
    <property type="entry name" value="Isochorismatase-like_sf"/>
</dbReference>
<sequence>MKNKLIIVIDMLNGFAKFGPLASENVNKIIPGIYKKLSRGDDVIFIADAHSEEDLEMQIYPLHCAINSQEAEIVEELQEFVNSDNLYYKNTTNAFWELLQKRDSKNNSHIFEKYDQFELMGCCTDICVLQLALSMRTYFNKISMNKDIVVDSSLVATFDSPNHNAKEFHDFALKVMQQAGIKII</sequence>
<dbReference type="Pfam" id="PF00857">
    <property type="entry name" value="Isochorismatase"/>
    <property type="match status" value="1"/>
</dbReference>
<keyword evidence="3" id="KW-1185">Reference proteome</keyword>
<dbReference type="CDD" id="cd00431">
    <property type="entry name" value="cysteine_hydrolases"/>
    <property type="match status" value="1"/>
</dbReference>
<dbReference type="OrthoDB" id="9796485at2"/>
<dbReference type="Proteomes" id="UP000289497">
    <property type="component" value="Chromosome"/>
</dbReference>